<dbReference type="InterPro" id="IPR013785">
    <property type="entry name" value="Aldolase_TIM"/>
</dbReference>
<evidence type="ECO:0000256" key="2">
    <source>
        <dbReference type="ARBA" id="ARBA00023239"/>
    </source>
</evidence>
<dbReference type="SMART" id="SM01133">
    <property type="entry name" value="DeoC"/>
    <property type="match status" value="1"/>
</dbReference>
<feature type="active site" description="Schiff-base intermediate with dihydroxyacetone-P" evidence="5">
    <location>
        <position position="215"/>
    </location>
</feature>
<evidence type="ECO:0000313" key="6">
    <source>
        <dbReference type="EMBL" id="OGY88399.1"/>
    </source>
</evidence>
<dbReference type="InterPro" id="IPR050456">
    <property type="entry name" value="DeoC/FbaB_aldolase"/>
</dbReference>
<dbReference type="PANTHER" id="PTHR47916">
    <property type="entry name" value="FRUCTOSE-BISPHOSPHATE ALDOLASE CLASS 1"/>
    <property type="match status" value="1"/>
</dbReference>
<dbReference type="Gene3D" id="3.20.20.70">
    <property type="entry name" value="Aldolase class I"/>
    <property type="match status" value="1"/>
</dbReference>
<dbReference type="EMBL" id="MHKI01000001">
    <property type="protein sequence ID" value="OGY88399.1"/>
    <property type="molecule type" value="Genomic_DNA"/>
</dbReference>
<name>A0A1G2BIL9_9BACT</name>
<feature type="active site" description="Proton donor" evidence="5">
    <location>
        <position position="184"/>
    </location>
</feature>
<dbReference type="PIRSF" id="PIRSF038992">
    <property type="entry name" value="Aldolase_Ia"/>
    <property type="match status" value="1"/>
</dbReference>
<dbReference type="InterPro" id="IPR002915">
    <property type="entry name" value="DeoC/FbaB/LacD_aldolase"/>
</dbReference>
<evidence type="ECO:0000256" key="1">
    <source>
        <dbReference type="ARBA" id="ARBA00013068"/>
    </source>
</evidence>
<dbReference type="AlphaFoldDB" id="A0A1G2BIL9"/>
<comment type="caution">
    <text evidence="6">The sequence shown here is derived from an EMBL/GenBank/DDBJ whole genome shotgun (WGS) entry which is preliminary data.</text>
</comment>
<dbReference type="EC" id="4.1.2.13" evidence="1"/>
<evidence type="ECO:0000256" key="5">
    <source>
        <dbReference type="PIRSR" id="PIRSR038992-1"/>
    </source>
</evidence>
<sequence>MAKQKLVKLKKTDIVIPANTHPKYRAEYRRVYTQVTKGTNRIMLMAADQKIEHLNDDFYGVNIHPHDADPEHFFRIAQKGEIGCLAAQHGLIAQYGPSYPKIPYLVKMNSKTNLVDTDQAEPNSKALVDFADVLDLRENGKLNIVGIGYTVYYGSEHEADMLQEAGSLIALAHKYGMIAVVWGYPRGKAVKNEKDAHLIAGAAGATLCLGADFVKVNIPKNGALELKEAVSAAGHTGVIISGGSSQGVKDFLRFTYDTIHLGGCRGSATGRNVHQKSFAEGVAMTKAMSALVYKNSTVQEAYQIYQENL</sequence>
<keyword evidence="3" id="KW-0704">Schiff base</keyword>
<dbReference type="NCBIfam" id="NF005321">
    <property type="entry name" value="PRK06852.1"/>
    <property type="match status" value="1"/>
</dbReference>
<evidence type="ECO:0000256" key="4">
    <source>
        <dbReference type="ARBA" id="ARBA00049653"/>
    </source>
</evidence>
<comment type="similarity">
    <text evidence="4">Belongs to the DeoC/FbaB aldolase family. FbaB subfamily.</text>
</comment>
<dbReference type="InterPro" id="IPR041720">
    <property type="entry name" value="FbaB-like"/>
</dbReference>
<dbReference type="GO" id="GO:0004332">
    <property type="term" value="F:fructose-bisphosphate aldolase activity"/>
    <property type="evidence" value="ECO:0007669"/>
    <property type="project" value="UniProtKB-EC"/>
</dbReference>
<protein>
    <recommendedName>
        <fullName evidence="1">fructose-bisphosphate aldolase</fullName>
        <ecNumber evidence="1">4.1.2.13</ecNumber>
    </recommendedName>
</protein>
<accession>A0A1G2BIL9</accession>
<dbReference type="PANTHER" id="PTHR47916:SF4">
    <property type="entry name" value="FRUCTOSE-BISPHOSPHATE ALDOLASE CLASS 1"/>
    <property type="match status" value="1"/>
</dbReference>
<reference evidence="6 7" key="1">
    <citation type="journal article" date="2016" name="Nat. Commun.">
        <title>Thousands of microbial genomes shed light on interconnected biogeochemical processes in an aquifer system.</title>
        <authorList>
            <person name="Anantharaman K."/>
            <person name="Brown C.T."/>
            <person name="Hug L.A."/>
            <person name="Sharon I."/>
            <person name="Castelle C.J."/>
            <person name="Probst A.J."/>
            <person name="Thomas B.C."/>
            <person name="Singh A."/>
            <person name="Wilkins M.J."/>
            <person name="Karaoz U."/>
            <person name="Brodie E.L."/>
            <person name="Williams K.H."/>
            <person name="Hubbard S.S."/>
            <person name="Banfield J.F."/>
        </authorList>
    </citation>
    <scope>NUCLEOTIDE SEQUENCE [LARGE SCALE GENOMIC DNA]</scope>
</reference>
<proteinExistence type="inferred from homology"/>
<dbReference type="Pfam" id="PF01791">
    <property type="entry name" value="DeoC"/>
    <property type="match status" value="1"/>
</dbReference>
<dbReference type="SUPFAM" id="SSF51569">
    <property type="entry name" value="Aldolase"/>
    <property type="match status" value="1"/>
</dbReference>
<evidence type="ECO:0000313" key="7">
    <source>
        <dbReference type="Proteomes" id="UP000176420"/>
    </source>
</evidence>
<evidence type="ECO:0000256" key="3">
    <source>
        <dbReference type="ARBA" id="ARBA00023270"/>
    </source>
</evidence>
<gene>
    <name evidence="6" type="ORF">A2319_05175</name>
</gene>
<keyword evidence="2" id="KW-0456">Lyase</keyword>
<organism evidence="6 7">
    <name type="scientific">Candidatus Kerfeldbacteria bacterium RIFOXYB2_FULL_38_14</name>
    <dbReference type="NCBI Taxonomy" id="1798547"/>
    <lineage>
        <taxon>Bacteria</taxon>
        <taxon>Candidatus Kerfeldiibacteriota</taxon>
    </lineage>
</organism>
<dbReference type="Proteomes" id="UP000176420">
    <property type="component" value="Unassembled WGS sequence"/>
</dbReference>